<keyword evidence="3" id="KW-0547">Nucleotide-binding</keyword>
<evidence type="ECO:0000256" key="4">
    <source>
        <dbReference type="ARBA" id="ARBA00022777"/>
    </source>
</evidence>
<accession>A0A7J7JG87</accession>
<dbReference type="GO" id="GO:0008284">
    <property type="term" value="P:positive regulation of cell population proliferation"/>
    <property type="evidence" value="ECO:0007669"/>
    <property type="project" value="TreeGrafter"/>
</dbReference>
<feature type="domain" description="Protein kinase" evidence="8">
    <location>
        <begin position="1"/>
        <end position="100"/>
    </location>
</feature>
<evidence type="ECO:0000256" key="2">
    <source>
        <dbReference type="ARBA" id="ARBA00022679"/>
    </source>
</evidence>
<dbReference type="InterPro" id="IPR020635">
    <property type="entry name" value="Tyr_kinase_cat_dom"/>
</dbReference>
<evidence type="ECO:0000256" key="7">
    <source>
        <dbReference type="ARBA" id="ARBA00023137"/>
    </source>
</evidence>
<keyword evidence="6" id="KW-0472">Membrane</keyword>
<dbReference type="SMART" id="SM00219">
    <property type="entry name" value="TyrKc"/>
    <property type="match status" value="1"/>
</dbReference>
<gene>
    <name evidence="9" type="ORF">EB796_016350</name>
</gene>
<keyword evidence="10" id="KW-1185">Reference proteome</keyword>
<keyword evidence="7" id="KW-0829">Tyrosine-protein kinase</keyword>
<organism evidence="9 10">
    <name type="scientific">Bugula neritina</name>
    <name type="common">Brown bryozoan</name>
    <name type="synonym">Sertularia neritina</name>
    <dbReference type="NCBI Taxonomy" id="10212"/>
    <lineage>
        <taxon>Eukaryota</taxon>
        <taxon>Metazoa</taxon>
        <taxon>Spiralia</taxon>
        <taxon>Lophotrochozoa</taxon>
        <taxon>Bryozoa</taxon>
        <taxon>Gymnolaemata</taxon>
        <taxon>Cheilostomatida</taxon>
        <taxon>Flustrina</taxon>
        <taxon>Buguloidea</taxon>
        <taxon>Bugulidae</taxon>
        <taxon>Bugula</taxon>
    </lineage>
</organism>
<dbReference type="EMBL" id="VXIV02002470">
    <property type="protein sequence ID" value="KAF6025342.1"/>
    <property type="molecule type" value="Genomic_DNA"/>
</dbReference>
<comment type="subcellular location">
    <subcellularLocation>
        <location evidence="1">Endomembrane system</location>
    </subcellularLocation>
</comment>
<dbReference type="OrthoDB" id="6219513at2759"/>
<dbReference type="InterPro" id="IPR001245">
    <property type="entry name" value="Ser-Thr/Tyr_kinase_cat_dom"/>
</dbReference>
<dbReference type="GO" id="GO:0007169">
    <property type="term" value="P:cell surface receptor protein tyrosine kinase signaling pathway"/>
    <property type="evidence" value="ECO:0007669"/>
    <property type="project" value="TreeGrafter"/>
</dbReference>
<evidence type="ECO:0000256" key="1">
    <source>
        <dbReference type="ARBA" id="ARBA00004308"/>
    </source>
</evidence>
<evidence type="ECO:0000256" key="5">
    <source>
        <dbReference type="ARBA" id="ARBA00022840"/>
    </source>
</evidence>
<keyword evidence="5" id="KW-0067">ATP-binding</keyword>
<evidence type="ECO:0000256" key="3">
    <source>
        <dbReference type="ARBA" id="ARBA00022741"/>
    </source>
</evidence>
<dbReference type="GO" id="GO:0004714">
    <property type="term" value="F:transmembrane receptor protein tyrosine kinase activity"/>
    <property type="evidence" value="ECO:0007669"/>
    <property type="project" value="TreeGrafter"/>
</dbReference>
<dbReference type="GO" id="GO:0050793">
    <property type="term" value="P:regulation of developmental process"/>
    <property type="evidence" value="ECO:0007669"/>
    <property type="project" value="UniProtKB-ARBA"/>
</dbReference>
<dbReference type="InterPro" id="IPR050122">
    <property type="entry name" value="RTK"/>
</dbReference>
<evidence type="ECO:0000313" key="10">
    <source>
        <dbReference type="Proteomes" id="UP000593567"/>
    </source>
</evidence>
<dbReference type="GO" id="GO:0043235">
    <property type="term" value="C:receptor complex"/>
    <property type="evidence" value="ECO:0007669"/>
    <property type="project" value="TreeGrafter"/>
</dbReference>
<dbReference type="Proteomes" id="UP000593567">
    <property type="component" value="Unassembled WGS sequence"/>
</dbReference>
<dbReference type="SUPFAM" id="SSF56112">
    <property type="entry name" value="Protein kinase-like (PK-like)"/>
    <property type="match status" value="1"/>
</dbReference>
<dbReference type="InterPro" id="IPR000719">
    <property type="entry name" value="Prot_kinase_dom"/>
</dbReference>
<evidence type="ECO:0000256" key="6">
    <source>
        <dbReference type="ARBA" id="ARBA00023136"/>
    </source>
</evidence>
<dbReference type="Pfam" id="PF07714">
    <property type="entry name" value="PK_Tyr_Ser-Thr"/>
    <property type="match status" value="1"/>
</dbReference>
<dbReference type="GO" id="GO:0012505">
    <property type="term" value="C:endomembrane system"/>
    <property type="evidence" value="ECO:0007669"/>
    <property type="project" value="UniProtKB-SubCell"/>
</dbReference>
<sequence>MAVCLEVPIKWMALESIQHRIFNHQTDVWSYGVTVWEILTFGQKPYDGVKARDIALFIERGERLTQPTISTIDVYMILIKCWMLDANTRPTFEDLSKEFTKMARDPGRYLVIDGDQLKRNPTLKKNHDWLLDDMDIDAEYPNKLVVDPDDYLSPSIASASYPRYENEDLVPPPFEKSFPPSSSADNLHSPLRYTSSPTLRSFSDTGKLSKYILIALQFAIFLPTVVDTQTNDEYLQPVSARGTLKSAPAVDDDGYLQPQSYSGYIDVLADDRSECSNTYSM</sequence>
<dbReference type="PROSITE" id="PS50011">
    <property type="entry name" value="PROTEIN_KINASE_DOM"/>
    <property type="match status" value="1"/>
</dbReference>
<reference evidence="9" key="1">
    <citation type="submission" date="2020-06" db="EMBL/GenBank/DDBJ databases">
        <title>Draft genome of Bugula neritina, a colonial animal packing powerful symbionts and potential medicines.</title>
        <authorList>
            <person name="Rayko M."/>
        </authorList>
    </citation>
    <scope>NUCLEOTIDE SEQUENCE [LARGE SCALE GENOMIC DNA]</scope>
    <source>
        <strain evidence="9">Kwan_BN1</strain>
    </source>
</reference>
<dbReference type="GO" id="GO:0048468">
    <property type="term" value="P:cell development"/>
    <property type="evidence" value="ECO:0007669"/>
    <property type="project" value="UniProtKB-ARBA"/>
</dbReference>
<dbReference type="GO" id="GO:0043066">
    <property type="term" value="P:negative regulation of apoptotic process"/>
    <property type="evidence" value="ECO:0007669"/>
    <property type="project" value="TreeGrafter"/>
</dbReference>
<proteinExistence type="predicted"/>
<dbReference type="GO" id="GO:0030182">
    <property type="term" value="P:neuron differentiation"/>
    <property type="evidence" value="ECO:0007669"/>
    <property type="project" value="UniProtKB-ARBA"/>
</dbReference>
<dbReference type="PANTHER" id="PTHR24416">
    <property type="entry name" value="TYROSINE-PROTEIN KINASE RECEPTOR"/>
    <property type="match status" value="1"/>
</dbReference>
<dbReference type="PRINTS" id="PR00109">
    <property type="entry name" value="TYRKINASE"/>
</dbReference>
<dbReference type="PANTHER" id="PTHR24416:SF566">
    <property type="entry name" value="EPIDERMAL GROWTH FACTOR RECEPTOR"/>
    <property type="match status" value="1"/>
</dbReference>
<keyword evidence="4" id="KW-0418">Kinase</keyword>
<comment type="caution">
    <text evidence="9">The sequence shown here is derived from an EMBL/GenBank/DDBJ whole genome shotgun (WGS) entry which is preliminary data.</text>
</comment>
<keyword evidence="2" id="KW-0808">Transferase</keyword>
<dbReference type="GO" id="GO:0009925">
    <property type="term" value="C:basal plasma membrane"/>
    <property type="evidence" value="ECO:0007669"/>
    <property type="project" value="TreeGrafter"/>
</dbReference>
<protein>
    <submittedName>
        <fullName evidence="9">EGFR</fullName>
    </submittedName>
</protein>
<dbReference type="FunFam" id="1.10.510.10:FF:001512">
    <property type="entry name" value="Receptor tyrosine-protein kinase erbB-2"/>
    <property type="match status" value="1"/>
</dbReference>
<dbReference type="AlphaFoldDB" id="A0A7J7JG87"/>
<dbReference type="InterPro" id="IPR011009">
    <property type="entry name" value="Kinase-like_dom_sf"/>
</dbReference>
<dbReference type="Gene3D" id="1.10.510.10">
    <property type="entry name" value="Transferase(Phosphotransferase) domain 1"/>
    <property type="match status" value="1"/>
</dbReference>
<evidence type="ECO:0000259" key="8">
    <source>
        <dbReference type="PROSITE" id="PS50011"/>
    </source>
</evidence>
<evidence type="ECO:0000313" key="9">
    <source>
        <dbReference type="EMBL" id="KAF6025342.1"/>
    </source>
</evidence>
<dbReference type="GO" id="GO:0005524">
    <property type="term" value="F:ATP binding"/>
    <property type="evidence" value="ECO:0007669"/>
    <property type="project" value="UniProtKB-KW"/>
</dbReference>
<name>A0A7J7JG87_BUGNE</name>